<accession>A0A5E7CBU0</accession>
<proteinExistence type="inferred from homology"/>
<name>A0A5E7CBU0_PSEFL</name>
<gene>
    <name evidence="5" type="ORF">PS704_02762</name>
</gene>
<keyword evidence="2" id="KW-0328">Glycosyltransferase</keyword>
<protein>
    <recommendedName>
        <fullName evidence="7">Glycosyl transferase</fullName>
    </recommendedName>
</protein>
<evidence type="ECO:0000313" key="6">
    <source>
        <dbReference type="Proteomes" id="UP000326557"/>
    </source>
</evidence>
<sequence>MITLLGWLFSALLVLIVLPVWVLSAQVLLACLPARSRSSTPGPRPRPRVAVLVPAHNESSLIVATLDSIRPQLLEGDRLLVVADNCSDDTAVLARAAGAEVVERRNEQQRGKGYALDFGVRHLASDAPDVMIIVDADSLASEGSIERLALCCINSGRPVQALYLMHAPAGSGLKVQLAEFAWCVKNRVRPQGWARLGLPCSLMGSGMAFVWKDLALIDLASGHIVEDLKMGLDFCRSGKPPLFCPDARVTSYFPRSDEGLSIQRKRWEHGHLGVILGDAPKLMVEAITRRNGGLLAMTLDLLVPPLALLTLVLAAAFILSWLVFLLGGALVPALIASLGMALLGGTVLLAWSRFGRGIIAFSTLLYAPFYALKKIPLYIGFILKRQVEWVRSKRDDN</sequence>
<reference evidence="5 6" key="1">
    <citation type="submission" date="2019-09" db="EMBL/GenBank/DDBJ databases">
        <authorList>
            <person name="Chandra G."/>
            <person name="Truman W A."/>
        </authorList>
    </citation>
    <scope>NUCLEOTIDE SEQUENCE [LARGE SCALE GENOMIC DNA]</scope>
    <source>
        <strain evidence="5">PS704</strain>
    </source>
</reference>
<dbReference type="Gene3D" id="3.90.550.10">
    <property type="entry name" value="Spore Coat Polysaccharide Biosynthesis Protein SpsA, Chain A"/>
    <property type="match status" value="1"/>
</dbReference>
<evidence type="ECO:0000256" key="4">
    <source>
        <dbReference type="SAM" id="Phobius"/>
    </source>
</evidence>
<dbReference type="OrthoDB" id="9797391at2"/>
<dbReference type="EMBL" id="CABVHP010000007">
    <property type="protein sequence ID" value="VVO02333.1"/>
    <property type="molecule type" value="Genomic_DNA"/>
</dbReference>
<evidence type="ECO:0000256" key="2">
    <source>
        <dbReference type="ARBA" id="ARBA00022676"/>
    </source>
</evidence>
<evidence type="ECO:0000256" key="1">
    <source>
        <dbReference type="ARBA" id="ARBA00006739"/>
    </source>
</evidence>
<dbReference type="RefSeq" id="WP_150638562.1">
    <property type="nucleotide sequence ID" value="NZ_CABVHP010000007.1"/>
</dbReference>
<evidence type="ECO:0000313" key="5">
    <source>
        <dbReference type="EMBL" id="VVO02333.1"/>
    </source>
</evidence>
<evidence type="ECO:0000256" key="3">
    <source>
        <dbReference type="ARBA" id="ARBA00022679"/>
    </source>
</evidence>
<dbReference type="AlphaFoldDB" id="A0A5E7CBU0"/>
<dbReference type="Pfam" id="PF13641">
    <property type="entry name" value="Glyco_tranf_2_3"/>
    <property type="match status" value="1"/>
</dbReference>
<feature type="transmembrane region" description="Helical" evidence="4">
    <location>
        <begin position="358"/>
        <end position="383"/>
    </location>
</feature>
<feature type="transmembrane region" description="Helical" evidence="4">
    <location>
        <begin position="333"/>
        <end position="352"/>
    </location>
</feature>
<dbReference type="CDD" id="cd06438">
    <property type="entry name" value="EpsO_like"/>
    <property type="match status" value="1"/>
</dbReference>
<keyword evidence="4" id="KW-1133">Transmembrane helix</keyword>
<organism evidence="5 6">
    <name type="scientific">Pseudomonas fluorescens</name>
    <dbReference type="NCBI Taxonomy" id="294"/>
    <lineage>
        <taxon>Bacteria</taxon>
        <taxon>Pseudomonadati</taxon>
        <taxon>Pseudomonadota</taxon>
        <taxon>Gammaproteobacteria</taxon>
        <taxon>Pseudomonadales</taxon>
        <taxon>Pseudomonadaceae</taxon>
        <taxon>Pseudomonas</taxon>
    </lineage>
</organism>
<dbReference type="PANTHER" id="PTHR43630:SF1">
    <property type="entry name" value="POLY-BETA-1,6-N-ACETYL-D-GLUCOSAMINE SYNTHASE"/>
    <property type="match status" value="1"/>
</dbReference>
<comment type="similarity">
    <text evidence="1">Belongs to the glycosyltransferase 2 family.</text>
</comment>
<dbReference type="InterPro" id="IPR029044">
    <property type="entry name" value="Nucleotide-diphossugar_trans"/>
</dbReference>
<keyword evidence="4" id="KW-0812">Transmembrane</keyword>
<evidence type="ECO:0008006" key="7">
    <source>
        <dbReference type="Google" id="ProtNLM"/>
    </source>
</evidence>
<keyword evidence="3" id="KW-0808">Transferase</keyword>
<feature type="transmembrane region" description="Helical" evidence="4">
    <location>
        <begin position="306"/>
        <end position="326"/>
    </location>
</feature>
<dbReference type="SUPFAM" id="SSF53448">
    <property type="entry name" value="Nucleotide-diphospho-sugar transferases"/>
    <property type="match status" value="1"/>
</dbReference>
<dbReference type="GO" id="GO:0016757">
    <property type="term" value="F:glycosyltransferase activity"/>
    <property type="evidence" value="ECO:0007669"/>
    <property type="project" value="UniProtKB-KW"/>
</dbReference>
<dbReference type="Proteomes" id="UP000326557">
    <property type="component" value="Unassembled WGS sequence"/>
</dbReference>
<dbReference type="PANTHER" id="PTHR43630">
    <property type="entry name" value="POLY-BETA-1,6-N-ACETYL-D-GLUCOSAMINE SYNTHASE"/>
    <property type="match status" value="1"/>
</dbReference>
<keyword evidence="4" id="KW-0472">Membrane</keyword>